<dbReference type="SUPFAM" id="SSF88723">
    <property type="entry name" value="PIN domain-like"/>
    <property type="match status" value="1"/>
</dbReference>
<dbReference type="InterPro" id="IPR050556">
    <property type="entry name" value="Type_II_TA_system_RNase"/>
</dbReference>
<comment type="caution">
    <text evidence="8">Lacks conserved residue(s) required for the propagation of feature annotation.</text>
</comment>
<reference evidence="10" key="1">
    <citation type="submission" date="2020-12" db="EMBL/GenBank/DDBJ databases">
        <title>Genomic characterization of non-nitrogen-fixing Frankia strains.</title>
        <authorList>
            <person name="Carlos-Shanley C."/>
            <person name="Guerra T."/>
            <person name="Hahn D."/>
        </authorList>
    </citation>
    <scope>NUCLEOTIDE SEQUENCE</scope>
    <source>
        <strain evidence="10">CN6</strain>
    </source>
</reference>
<evidence type="ECO:0000256" key="2">
    <source>
        <dbReference type="ARBA" id="ARBA00022649"/>
    </source>
</evidence>
<evidence type="ECO:0000256" key="7">
    <source>
        <dbReference type="ARBA" id="ARBA00038093"/>
    </source>
</evidence>
<dbReference type="Pfam" id="PF01850">
    <property type="entry name" value="PIN"/>
    <property type="match status" value="1"/>
</dbReference>
<keyword evidence="8" id="KW-0800">Toxin</keyword>
<comment type="caution">
    <text evidence="10">The sequence shown here is derived from an EMBL/GenBank/DDBJ whole genome shotgun (WGS) entry which is preliminary data.</text>
</comment>
<keyword evidence="2 8" id="KW-1277">Toxin-antitoxin system</keyword>
<dbReference type="GO" id="GO:0000287">
    <property type="term" value="F:magnesium ion binding"/>
    <property type="evidence" value="ECO:0007669"/>
    <property type="project" value="UniProtKB-UniRule"/>
</dbReference>
<gene>
    <name evidence="8" type="primary">vapC</name>
    <name evidence="10" type="ORF">I7412_16455</name>
</gene>
<dbReference type="PANTHER" id="PTHR33653">
    <property type="entry name" value="RIBONUCLEASE VAPC2"/>
    <property type="match status" value="1"/>
</dbReference>
<feature type="domain" description="PIN" evidence="9">
    <location>
        <begin position="3"/>
        <end position="128"/>
    </location>
</feature>
<evidence type="ECO:0000256" key="6">
    <source>
        <dbReference type="ARBA" id="ARBA00022842"/>
    </source>
</evidence>
<dbReference type="GO" id="GO:0090729">
    <property type="term" value="F:toxin activity"/>
    <property type="evidence" value="ECO:0007669"/>
    <property type="project" value="UniProtKB-KW"/>
</dbReference>
<organism evidence="10 11">
    <name type="scientific">Frankia nepalensis</name>
    <dbReference type="NCBI Taxonomy" id="1836974"/>
    <lineage>
        <taxon>Bacteria</taxon>
        <taxon>Bacillati</taxon>
        <taxon>Actinomycetota</taxon>
        <taxon>Actinomycetes</taxon>
        <taxon>Frankiales</taxon>
        <taxon>Frankiaceae</taxon>
        <taxon>Frankia</taxon>
    </lineage>
</organism>
<evidence type="ECO:0000256" key="5">
    <source>
        <dbReference type="ARBA" id="ARBA00022801"/>
    </source>
</evidence>
<feature type="binding site" evidence="8">
    <location>
        <position position="101"/>
    </location>
    <ligand>
        <name>Mg(2+)</name>
        <dbReference type="ChEBI" id="CHEBI:18420"/>
    </ligand>
</feature>
<evidence type="ECO:0000313" key="11">
    <source>
        <dbReference type="Proteomes" id="UP000604475"/>
    </source>
</evidence>
<comment type="cofactor">
    <cofactor evidence="1 8">
        <name>Mg(2+)</name>
        <dbReference type="ChEBI" id="CHEBI:18420"/>
    </cofactor>
</comment>
<dbReference type="Gene3D" id="3.40.50.1010">
    <property type="entry name" value="5'-nuclease"/>
    <property type="match status" value="1"/>
</dbReference>
<evidence type="ECO:0000313" key="10">
    <source>
        <dbReference type="EMBL" id="MBL7628714.1"/>
    </source>
</evidence>
<dbReference type="EC" id="3.1.-.-" evidence="8"/>
<dbReference type="HAMAP" id="MF_00265">
    <property type="entry name" value="VapC_Nob1"/>
    <property type="match status" value="1"/>
</dbReference>
<dbReference type="CDD" id="cd18745">
    <property type="entry name" value="PIN_VapC4-5_FitB-like"/>
    <property type="match status" value="1"/>
</dbReference>
<keyword evidence="11" id="KW-1185">Reference proteome</keyword>
<dbReference type="AlphaFoldDB" id="A0A937RH10"/>
<keyword evidence="5 8" id="KW-0378">Hydrolase</keyword>
<dbReference type="GO" id="GO:0016787">
    <property type="term" value="F:hydrolase activity"/>
    <property type="evidence" value="ECO:0007669"/>
    <property type="project" value="UniProtKB-KW"/>
</dbReference>
<dbReference type="EMBL" id="JAEACQ010000194">
    <property type="protein sequence ID" value="MBL7628714.1"/>
    <property type="molecule type" value="Genomic_DNA"/>
</dbReference>
<dbReference type="InterPro" id="IPR029060">
    <property type="entry name" value="PIN-like_dom_sf"/>
</dbReference>
<name>A0A937RH10_9ACTN</name>
<accession>A0A937RH10</accession>
<evidence type="ECO:0000256" key="4">
    <source>
        <dbReference type="ARBA" id="ARBA00022723"/>
    </source>
</evidence>
<keyword evidence="4 8" id="KW-0479">Metal-binding</keyword>
<dbReference type="RefSeq" id="WP_202999595.1">
    <property type="nucleotide sequence ID" value="NZ_JADWYU010000094.1"/>
</dbReference>
<dbReference type="GO" id="GO:0004540">
    <property type="term" value="F:RNA nuclease activity"/>
    <property type="evidence" value="ECO:0007669"/>
    <property type="project" value="InterPro"/>
</dbReference>
<dbReference type="InterPro" id="IPR002716">
    <property type="entry name" value="PIN_dom"/>
</dbReference>
<dbReference type="PANTHER" id="PTHR33653:SF1">
    <property type="entry name" value="RIBONUCLEASE VAPC2"/>
    <property type="match status" value="1"/>
</dbReference>
<keyword evidence="6 8" id="KW-0460">Magnesium</keyword>
<protein>
    <recommendedName>
        <fullName evidence="8">Ribonuclease VapC</fullName>
        <shortName evidence="8">RNase VapC</shortName>
        <ecNumber evidence="8">3.1.-.-</ecNumber>
    </recommendedName>
    <alternativeName>
        <fullName evidence="8">Toxin VapC</fullName>
    </alternativeName>
</protein>
<keyword evidence="3 8" id="KW-0540">Nuclease</keyword>
<sequence>MNYLLGTNAVVALLRNKPLAVRERYRSAQASGDYLALSSVVLFELWYGVAKSSQVKENTDRLRVLLSGNMDLLDFDDEDARTAGQVRAVLEKAGNSIGAYDVLIAGQALRRELTVVTANSSEFSRVPGLSCEDWTA</sequence>
<dbReference type="InterPro" id="IPR022907">
    <property type="entry name" value="VapC_family"/>
</dbReference>
<comment type="function">
    <text evidence="8">Toxic component of a toxin-antitoxin (TA) system. An RNase.</text>
</comment>
<dbReference type="Proteomes" id="UP000604475">
    <property type="component" value="Unassembled WGS sequence"/>
</dbReference>
<evidence type="ECO:0000256" key="3">
    <source>
        <dbReference type="ARBA" id="ARBA00022722"/>
    </source>
</evidence>
<comment type="similarity">
    <text evidence="7 8">Belongs to the PINc/VapC protein family.</text>
</comment>
<proteinExistence type="inferred from homology"/>
<evidence type="ECO:0000259" key="9">
    <source>
        <dbReference type="Pfam" id="PF01850"/>
    </source>
</evidence>
<evidence type="ECO:0000256" key="8">
    <source>
        <dbReference type="HAMAP-Rule" id="MF_00265"/>
    </source>
</evidence>
<evidence type="ECO:0000256" key="1">
    <source>
        <dbReference type="ARBA" id="ARBA00001946"/>
    </source>
</evidence>